<feature type="domain" description="Alpha-L-rhamnosidase concanavalin-like" evidence="4">
    <location>
        <begin position="356"/>
        <end position="442"/>
    </location>
</feature>
<dbReference type="PIRSF" id="PIRSF010631">
    <property type="entry name" value="A-rhamnsds"/>
    <property type="match status" value="1"/>
</dbReference>
<dbReference type="Pfam" id="PF17389">
    <property type="entry name" value="Bac_rhamnosid6H"/>
    <property type="match status" value="1"/>
</dbReference>
<dbReference type="Gene3D" id="1.50.10.10">
    <property type="match status" value="1"/>
</dbReference>
<protein>
    <recommendedName>
        <fullName evidence="2">alpha-L-rhamnosidase</fullName>
        <ecNumber evidence="2">3.2.1.40</ecNumber>
    </recommendedName>
</protein>
<dbReference type="InterPro" id="IPR035398">
    <property type="entry name" value="Bac_rhamnosid_C"/>
</dbReference>
<keyword evidence="3 8" id="KW-0378">Hydrolase</keyword>
<dbReference type="InterPro" id="IPR012341">
    <property type="entry name" value="6hp_glycosidase-like_sf"/>
</dbReference>
<evidence type="ECO:0000256" key="1">
    <source>
        <dbReference type="ARBA" id="ARBA00001445"/>
    </source>
</evidence>
<sequence>MFNDAFAQLNVVTTLCENRVDPLGVPVQNLHFGWETSSQQNDQYQTAYQLVVATSIKNLKAGVFDNWNSAVIKSDESVLVPYLGKSLKPGTVYYWQVRVWDKNKKASSWSRVSTFCTGLENTADWKGARWIGYEDLPDDMRVAPGVHFPSVSQLGNKAMQRPVVPNFRKEFTAPKKVAMAYAFISGLGQYELTLNGRKAGNGFLTPGWTYYDKTCLYNVLDVTSLLKPGTNAIGVTVGNGFYNINRERYFKFVDASGMPKLICRIKLVYTDGTTGDIVSDQSWKTAPSAIIFSSIYGGEDYDARLEQKGWNTTGFNDAQWRNAELVTVPKGILKADPDYPVAVMDSFKVQKVSEPKPSVYVYDFGQNISGILELKVKGRKGQTVKLTPAEILTPGKLANQEATGEPYYLSYTLKGNGVEVWRPKFTYYGFRYVQVEGAVPAGKKDTLPIIQQLTSLHTRNSSPQSGTFNCSNKLFNRIYTLINWAIKSNYQSVITDCPHREKLSWLEQDYLMGNSIHYNLDNYALYRKLVFDLIDAQSKEGFVPDIAPEFVKFDGGFLDSPEWGSSAVILPWQLYTWYGDKDILQQAYPMMQRYVAYLAGKANNHILNYGLGDWFDYGPNQPGEAQLTPKALTATAIYYYDVMLLGKMASVLNKSQDAVAYEKQATEVKDAFNSKFFNAATNVYSTGSQTAMAMPLSLGLVNESNRATVLKNLTDSIKQQNYKLTAGDIGFHFLINALDKGGQSQVIYDMNNRDDVPGYGYQLKKGATALTESWPALENVSNNHLMLGHIMEWFYSGLAGIAQEDGSTGFKQLSIRPQLVGDINSASGTFHTPYGWVKTNWTKRADSFHLVVTIPPNTKANVYLPLKPGMKLFANGKQTTYERSAEKDLVKISCGSGNYIFDLNK</sequence>
<organism evidence="8 9">
    <name type="scientific">Mucilaginibacter dorajii</name>
    <dbReference type="NCBI Taxonomy" id="692994"/>
    <lineage>
        <taxon>Bacteria</taxon>
        <taxon>Pseudomonadati</taxon>
        <taxon>Bacteroidota</taxon>
        <taxon>Sphingobacteriia</taxon>
        <taxon>Sphingobacteriales</taxon>
        <taxon>Sphingobacteriaceae</taxon>
        <taxon>Mucilaginibacter</taxon>
    </lineage>
</organism>
<dbReference type="PANTHER" id="PTHR33307">
    <property type="entry name" value="ALPHA-RHAMNOSIDASE (EUROFUNG)"/>
    <property type="match status" value="1"/>
</dbReference>
<comment type="caution">
    <text evidence="8">The sequence shown here is derived from an EMBL/GenBank/DDBJ whole genome shotgun (WGS) entry which is preliminary data.</text>
</comment>
<evidence type="ECO:0000259" key="7">
    <source>
        <dbReference type="Pfam" id="PF17390"/>
    </source>
</evidence>
<dbReference type="InterPro" id="IPR008902">
    <property type="entry name" value="Rhamnosid_concanavalin"/>
</dbReference>
<dbReference type="GO" id="GO:0016787">
    <property type="term" value="F:hydrolase activity"/>
    <property type="evidence" value="ECO:0007669"/>
    <property type="project" value="UniProtKB-KW"/>
</dbReference>
<dbReference type="Pfam" id="PF05592">
    <property type="entry name" value="Bac_rhamnosid"/>
    <property type="match status" value="1"/>
</dbReference>
<dbReference type="Gene3D" id="2.60.420.10">
    <property type="entry name" value="Maltose phosphorylase, domain 3"/>
    <property type="match status" value="1"/>
</dbReference>
<dbReference type="InterPro" id="IPR013783">
    <property type="entry name" value="Ig-like_fold"/>
</dbReference>
<accession>A0ABP7RAG0</accession>
<feature type="domain" description="Bacterial alpha-L-rhamnosidase N-terminal" evidence="5">
    <location>
        <begin position="175"/>
        <end position="344"/>
    </location>
</feature>
<evidence type="ECO:0000256" key="3">
    <source>
        <dbReference type="ARBA" id="ARBA00022801"/>
    </source>
</evidence>
<dbReference type="EC" id="3.2.1.40" evidence="2"/>
<evidence type="ECO:0000256" key="2">
    <source>
        <dbReference type="ARBA" id="ARBA00012652"/>
    </source>
</evidence>
<proteinExistence type="predicted"/>
<dbReference type="Pfam" id="PF25788">
    <property type="entry name" value="Ig_Rha78A_N"/>
    <property type="match status" value="1"/>
</dbReference>
<dbReference type="InterPro" id="IPR016007">
    <property type="entry name" value="Alpha_rhamnosid"/>
</dbReference>
<dbReference type="InterPro" id="IPR035396">
    <property type="entry name" value="Bac_rhamnosid6H"/>
</dbReference>
<keyword evidence="9" id="KW-1185">Reference proteome</keyword>
<dbReference type="Gene3D" id="2.60.40.10">
    <property type="entry name" value="Immunoglobulins"/>
    <property type="match status" value="1"/>
</dbReference>
<evidence type="ECO:0000259" key="5">
    <source>
        <dbReference type="Pfam" id="PF08531"/>
    </source>
</evidence>
<dbReference type="InterPro" id="IPR008928">
    <property type="entry name" value="6-hairpin_glycosidase_sf"/>
</dbReference>
<evidence type="ECO:0000313" key="9">
    <source>
        <dbReference type="Proteomes" id="UP001500742"/>
    </source>
</evidence>
<dbReference type="Gene3D" id="2.60.120.260">
    <property type="entry name" value="Galactose-binding domain-like"/>
    <property type="match status" value="2"/>
</dbReference>
<dbReference type="PANTHER" id="PTHR33307:SF11">
    <property type="entry name" value="ALPHA-L-RHAMNOSIDASE"/>
    <property type="match status" value="1"/>
</dbReference>
<evidence type="ECO:0000259" key="6">
    <source>
        <dbReference type="Pfam" id="PF17389"/>
    </source>
</evidence>
<dbReference type="InterPro" id="IPR013737">
    <property type="entry name" value="Bac_rhamnosid_N"/>
</dbReference>
<dbReference type="SUPFAM" id="SSF48208">
    <property type="entry name" value="Six-hairpin glycosidases"/>
    <property type="match status" value="1"/>
</dbReference>
<evidence type="ECO:0000313" key="8">
    <source>
        <dbReference type="EMBL" id="GAA3994904.1"/>
    </source>
</evidence>
<feature type="domain" description="Alpha-L-rhamnosidase C-terminal" evidence="7">
    <location>
        <begin position="805"/>
        <end position="869"/>
    </location>
</feature>
<dbReference type="Pfam" id="PF08531">
    <property type="entry name" value="Bac_rhamnosid_N"/>
    <property type="match status" value="1"/>
</dbReference>
<reference evidence="9" key="1">
    <citation type="journal article" date="2019" name="Int. J. Syst. Evol. Microbiol.">
        <title>The Global Catalogue of Microorganisms (GCM) 10K type strain sequencing project: providing services to taxonomists for standard genome sequencing and annotation.</title>
        <authorList>
            <consortium name="The Broad Institute Genomics Platform"/>
            <consortium name="The Broad Institute Genome Sequencing Center for Infectious Disease"/>
            <person name="Wu L."/>
            <person name="Ma J."/>
        </authorList>
    </citation>
    <scope>NUCLEOTIDE SEQUENCE [LARGE SCALE GENOMIC DNA]</scope>
    <source>
        <strain evidence="9">JCM 16601</strain>
    </source>
</reference>
<name>A0ABP7RAG0_9SPHI</name>
<gene>
    <name evidence="8" type="ORF">GCM10022210_56560</name>
</gene>
<dbReference type="Proteomes" id="UP001500742">
    <property type="component" value="Unassembled WGS sequence"/>
</dbReference>
<comment type="catalytic activity">
    <reaction evidence="1">
        <text>Hydrolysis of terminal non-reducing alpha-L-rhamnose residues in alpha-L-rhamnosides.</text>
        <dbReference type="EC" id="3.2.1.40"/>
    </reaction>
</comment>
<evidence type="ECO:0000259" key="4">
    <source>
        <dbReference type="Pfam" id="PF05592"/>
    </source>
</evidence>
<dbReference type="Pfam" id="PF17390">
    <property type="entry name" value="Bac_rhamnosid_C"/>
    <property type="match status" value="1"/>
</dbReference>
<feature type="domain" description="Alpha-L-rhamnosidase six-hairpin glycosidase" evidence="6">
    <location>
        <begin position="464"/>
        <end position="796"/>
    </location>
</feature>
<dbReference type="EMBL" id="BAAAZC010000055">
    <property type="protein sequence ID" value="GAA3994904.1"/>
    <property type="molecule type" value="Genomic_DNA"/>
</dbReference>